<sequence length="83" mass="9121">MRQVLADFSVSISELKKNPSALLSQASGSPIAVLNHNKPAAYLIPAETYEALMDMLDDYELAKLVEERRGDKDKAVTVSLDDL</sequence>
<keyword evidence="4" id="KW-1185">Reference proteome</keyword>
<dbReference type="RefSeq" id="WP_091964285.1">
    <property type="nucleotide sequence ID" value="NZ_FOLH01000005.1"/>
</dbReference>
<dbReference type="Proteomes" id="UP000199058">
    <property type="component" value="Unassembled WGS sequence"/>
</dbReference>
<dbReference type="InterPro" id="IPR036165">
    <property type="entry name" value="YefM-like_sf"/>
</dbReference>
<dbReference type="InterPro" id="IPR051405">
    <property type="entry name" value="phD/YefM_antitoxin"/>
</dbReference>
<gene>
    <name evidence="3" type="ORF">SAMN05660443_2512</name>
</gene>
<dbReference type="SUPFAM" id="SSF143120">
    <property type="entry name" value="YefM-like"/>
    <property type="match status" value="1"/>
</dbReference>
<protein>
    <recommendedName>
        <fullName evidence="2">Antitoxin</fullName>
    </recommendedName>
</protein>
<comment type="similarity">
    <text evidence="1 2">Belongs to the phD/YefM antitoxin family.</text>
</comment>
<dbReference type="InterPro" id="IPR006442">
    <property type="entry name" value="Antitoxin_Phd/YefM"/>
</dbReference>
<dbReference type="EMBL" id="FOLH01000005">
    <property type="protein sequence ID" value="SFC39750.1"/>
    <property type="molecule type" value="Genomic_DNA"/>
</dbReference>
<dbReference type="Gene3D" id="3.40.1620.10">
    <property type="entry name" value="YefM-like domain"/>
    <property type="match status" value="1"/>
</dbReference>
<evidence type="ECO:0000256" key="1">
    <source>
        <dbReference type="ARBA" id="ARBA00009981"/>
    </source>
</evidence>
<comment type="function">
    <text evidence="2">Antitoxin component of a type II toxin-antitoxin (TA) system.</text>
</comment>
<proteinExistence type="inferred from homology"/>
<name>A0A1I1J2R3_9GAMM</name>
<reference evidence="3 4" key="1">
    <citation type="submission" date="2016-10" db="EMBL/GenBank/DDBJ databases">
        <authorList>
            <person name="de Groot N.N."/>
        </authorList>
    </citation>
    <scope>NUCLEOTIDE SEQUENCE [LARGE SCALE GENOMIC DNA]</scope>
    <source>
        <strain evidence="3 4">DSM 18438</strain>
    </source>
</reference>
<dbReference type="AlphaFoldDB" id="A0A1I1J2R3"/>
<dbReference type="PANTHER" id="PTHR33713">
    <property type="entry name" value="ANTITOXIN YAFN-RELATED"/>
    <property type="match status" value="1"/>
</dbReference>
<dbReference type="Pfam" id="PF02604">
    <property type="entry name" value="PhdYeFM_antitox"/>
    <property type="match status" value="1"/>
</dbReference>
<evidence type="ECO:0000313" key="4">
    <source>
        <dbReference type="Proteomes" id="UP000199058"/>
    </source>
</evidence>
<dbReference type="STRING" id="1122252.SAMN05660443_2512"/>
<evidence type="ECO:0000313" key="3">
    <source>
        <dbReference type="EMBL" id="SFC39750.1"/>
    </source>
</evidence>
<dbReference type="PANTHER" id="PTHR33713:SF10">
    <property type="entry name" value="ANTITOXIN YAFN"/>
    <property type="match status" value="1"/>
</dbReference>
<dbReference type="NCBIfam" id="TIGR01552">
    <property type="entry name" value="phd_fam"/>
    <property type="match status" value="1"/>
</dbReference>
<organism evidence="3 4">
    <name type="scientific">Marinospirillum celere</name>
    <dbReference type="NCBI Taxonomy" id="1122252"/>
    <lineage>
        <taxon>Bacteria</taxon>
        <taxon>Pseudomonadati</taxon>
        <taxon>Pseudomonadota</taxon>
        <taxon>Gammaproteobacteria</taxon>
        <taxon>Oceanospirillales</taxon>
        <taxon>Oceanospirillaceae</taxon>
        <taxon>Marinospirillum</taxon>
    </lineage>
</organism>
<evidence type="ECO:0000256" key="2">
    <source>
        <dbReference type="RuleBase" id="RU362080"/>
    </source>
</evidence>
<dbReference type="OrthoDB" id="5297687at2"/>
<accession>A0A1I1J2R3</accession>